<proteinExistence type="inferred from homology"/>
<dbReference type="InterPro" id="IPR012944">
    <property type="entry name" value="SusD_RagB_dom"/>
</dbReference>
<evidence type="ECO:0000256" key="3">
    <source>
        <dbReference type="ARBA" id="ARBA00022729"/>
    </source>
</evidence>
<name>A0ABP6XZ43_9FLAO</name>
<keyword evidence="3" id="KW-0732">Signal</keyword>
<evidence type="ECO:0000259" key="6">
    <source>
        <dbReference type="Pfam" id="PF07980"/>
    </source>
</evidence>
<organism evidence="8 9">
    <name type="scientific">Snuella lapsa</name>
    <dbReference type="NCBI Taxonomy" id="870481"/>
    <lineage>
        <taxon>Bacteria</taxon>
        <taxon>Pseudomonadati</taxon>
        <taxon>Bacteroidota</taxon>
        <taxon>Flavobacteriia</taxon>
        <taxon>Flavobacteriales</taxon>
        <taxon>Flavobacteriaceae</taxon>
        <taxon>Snuella</taxon>
    </lineage>
</organism>
<comment type="caution">
    <text evidence="8">The sequence shown here is derived from an EMBL/GenBank/DDBJ whole genome shotgun (WGS) entry which is preliminary data.</text>
</comment>
<evidence type="ECO:0000259" key="7">
    <source>
        <dbReference type="Pfam" id="PF14322"/>
    </source>
</evidence>
<accession>A0ABP6XZ43</accession>
<dbReference type="Pfam" id="PF14322">
    <property type="entry name" value="SusD-like_3"/>
    <property type="match status" value="1"/>
</dbReference>
<dbReference type="PROSITE" id="PS51257">
    <property type="entry name" value="PROKAR_LIPOPROTEIN"/>
    <property type="match status" value="1"/>
</dbReference>
<sequence length="478" mass="54134">MKKIILVLISAFIAVSCDQDEFLDESPNKTSSTEITSIDDLDYLINGLGARSYSDQENIWCTDNTVIIQSILDETNSLPAEQIQHYTFSTDIDRTSDGKWSGHYYPILIANLALDLINSGELTGSDEVTKQALIAESHFIRANHLFQLAITHTLYPSTANEGELGLVLKQTPLLTESQERKTLKETFDFIVGEVEKAQNAYPANTPKKTIYRIDENSIHALAARIHLYLGDYDKAEASANAALAGYNTMVDYASNISTLSFSLWYGPYVYPTTAAFVPWNISIPEFFNDRYYYTYGTNSSWNTSPSQELMDLYEPTDVRNLFFIKDWFSRSGATTNLWYTYMQHYVGYASTGPSVPEMYLIRAECKARAGNISGAMADLEMVRINRFDVLDYAALPIPSTEKAAVNEIIDERRREYPFSLRFMDIKRLNNDPLTDPIIITRTINGETITIQPDDRRYARPIGNEVIILSDGATRQNEY</sequence>
<dbReference type="RefSeq" id="WP_345006352.1">
    <property type="nucleotide sequence ID" value="NZ_BAABCY010000065.1"/>
</dbReference>
<evidence type="ECO:0000256" key="5">
    <source>
        <dbReference type="ARBA" id="ARBA00023237"/>
    </source>
</evidence>
<keyword evidence="9" id="KW-1185">Reference proteome</keyword>
<comment type="subcellular location">
    <subcellularLocation>
        <location evidence="1">Cell outer membrane</location>
    </subcellularLocation>
</comment>
<evidence type="ECO:0000313" key="8">
    <source>
        <dbReference type="EMBL" id="GAA3573671.1"/>
    </source>
</evidence>
<keyword evidence="5" id="KW-0998">Cell outer membrane</keyword>
<keyword evidence="4" id="KW-0472">Membrane</keyword>
<dbReference type="EMBL" id="BAABCY010000065">
    <property type="protein sequence ID" value="GAA3573671.1"/>
    <property type="molecule type" value="Genomic_DNA"/>
</dbReference>
<comment type="similarity">
    <text evidence="2">Belongs to the SusD family.</text>
</comment>
<dbReference type="Pfam" id="PF07980">
    <property type="entry name" value="SusD_RagB"/>
    <property type="match status" value="1"/>
</dbReference>
<dbReference type="InterPro" id="IPR033985">
    <property type="entry name" value="SusD-like_N"/>
</dbReference>
<feature type="domain" description="RagB/SusD" evidence="6">
    <location>
        <begin position="357"/>
        <end position="427"/>
    </location>
</feature>
<evidence type="ECO:0000256" key="4">
    <source>
        <dbReference type="ARBA" id="ARBA00023136"/>
    </source>
</evidence>
<evidence type="ECO:0000256" key="1">
    <source>
        <dbReference type="ARBA" id="ARBA00004442"/>
    </source>
</evidence>
<evidence type="ECO:0008006" key="10">
    <source>
        <dbReference type="Google" id="ProtNLM"/>
    </source>
</evidence>
<evidence type="ECO:0000256" key="2">
    <source>
        <dbReference type="ARBA" id="ARBA00006275"/>
    </source>
</evidence>
<dbReference type="Gene3D" id="1.25.40.390">
    <property type="match status" value="1"/>
</dbReference>
<dbReference type="InterPro" id="IPR011990">
    <property type="entry name" value="TPR-like_helical_dom_sf"/>
</dbReference>
<gene>
    <name evidence="8" type="ORF">GCM10022395_23630</name>
</gene>
<reference evidence="9" key="1">
    <citation type="journal article" date="2019" name="Int. J. Syst. Evol. Microbiol.">
        <title>The Global Catalogue of Microorganisms (GCM) 10K type strain sequencing project: providing services to taxonomists for standard genome sequencing and annotation.</title>
        <authorList>
            <consortium name="The Broad Institute Genomics Platform"/>
            <consortium name="The Broad Institute Genome Sequencing Center for Infectious Disease"/>
            <person name="Wu L."/>
            <person name="Ma J."/>
        </authorList>
    </citation>
    <scope>NUCLEOTIDE SEQUENCE [LARGE SCALE GENOMIC DNA]</scope>
    <source>
        <strain evidence="9">JCM 17111</strain>
    </source>
</reference>
<feature type="domain" description="SusD-like N-terminal" evidence="7">
    <location>
        <begin position="21"/>
        <end position="227"/>
    </location>
</feature>
<dbReference type="SUPFAM" id="SSF48452">
    <property type="entry name" value="TPR-like"/>
    <property type="match status" value="1"/>
</dbReference>
<evidence type="ECO:0000313" key="9">
    <source>
        <dbReference type="Proteomes" id="UP001500954"/>
    </source>
</evidence>
<dbReference type="Proteomes" id="UP001500954">
    <property type="component" value="Unassembled WGS sequence"/>
</dbReference>
<protein>
    <recommendedName>
        <fullName evidence="10">RagB/SusD family nutrient uptake outer membrane protein</fullName>
    </recommendedName>
</protein>